<dbReference type="GO" id="GO:0003677">
    <property type="term" value="F:DNA binding"/>
    <property type="evidence" value="ECO:0007669"/>
    <property type="project" value="InterPro"/>
</dbReference>
<name>A0A844Y361_9SPHN</name>
<evidence type="ECO:0008006" key="5">
    <source>
        <dbReference type="Google" id="ProtNLM"/>
    </source>
</evidence>
<dbReference type="AlphaFoldDB" id="A0A844Y361"/>
<dbReference type="InterPro" id="IPR013762">
    <property type="entry name" value="Integrase-like_cat_sf"/>
</dbReference>
<evidence type="ECO:0000256" key="1">
    <source>
        <dbReference type="ARBA" id="ARBA00023172"/>
    </source>
</evidence>
<dbReference type="GO" id="GO:0015074">
    <property type="term" value="P:DNA integration"/>
    <property type="evidence" value="ECO:0007669"/>
    <property type="project" value="InterPro"/>
</dbReference>
<evidence type="ECO:0000313" key="3">
    <source>
        <dbReference type="EMBL" id="MXO52431.1"/>
    </source>
</evidence>
<keyword evidence="1" id="KW-0233">DNA recombination</keyword>
<feature type="compositionally biased region" description="Basic and acidic residues" evidence="2">
    <location>
        <begin position="1"/>
        <end position="21"/>
    </location>
</feature>
<dbReference type="SUPFAM" id="SSF56349">
    <property type="entry name" value="DNA breaking-rejoining enzymes"/>
    <property type="match status" value="1"/>
</dbReference>
<comment type="caution">
    <text evidence="3">The sequence shown here is derived from an EMBL/GenBank/DDBJ whole genome shotgun (WGS) entry which is preliminary data.</text>
</comment>
<protein>
    <recommendedName>
        <fullName evidence="5">Integrase</fullName>
    </recommendedName>
</protein>
<feature type="region of interest" description="Disordered" evidence="2">
    <location>
        <begin position="1"/>
        <end position="28"/>
    </location>
</feature>
<dbReference type="Gene3D" id="1.10.443.10">
    <property type="entry name" value="Intergrase catalytic core"/>
    <property type="match status" value="1"/>
</dbReference>
<keyword evidence="4" id="KW-1185">Reference proteome</keyword>
<dbReference type="GO" id="GO:0006310">
    <property type="term" value="P:DNA recombination"/>
    <property type="evidence" value="ECO:0007669"/>
    <property type="project" value="UniProtKB-KW"/>
</dbReference>
<gene>
    <name evidence="3" type="ORF">GRI47_00220</name>
</gene>
<dbReference type="Proteomes" id="UP000430272">
    <property type="component" value="Unassembled WGS sequence"/>
</dbReference>
<evidence type="ECO:0000256" key="2">
    <source>
        <dbReference type="SAM" id="MobiDB-lite"/>
    </source>
</evidence>
<dbReference type="RefSeq" id="WP_160659416.1">
    <property type="nucleotide sequence ID" value="NZ_BAABDV010000001.1"/>
</dbReference>
<proteinExistence type="predicted"/>
<sequence length="523" mass="60236">MYEAKVERQDRDFTRSQDARSKYWKKVPPPARSCPIFNEVEQIVAHKSAIDPELERSPNGAWEKDSAKIFRRHIERFARYACASAELGGLGLEPDRVSLALLLNRKVVLAYIDFCSRLRVDPDEDVPLQPLLTAYDLNFVHFIRMLMHPRYGFITQRSDIFLPMIQADERPLGSCEGLDSIRARKFTFEDFDREEDATRYSKTPEEFGSLGPLVPDDLRARAEDDWLRLVIDTNARLGNMYSYMKRLVEKSRDPFEPVQEILEAERPLDHVTAMIEHAYGALPKQEAQPMLHAIAVRNLLVFLLLCVTCLRSQNIRELLYRSGDGGQIVLDRDGDTPIGLRLHIPWESFKNFSQVDFFGTPDTKRDYERYCHDWWGLAHLFDHYVENCLPLLSDRAIRKGKRVYSVLFPDSNGTAMTYDALGQIIRDFTRLNWVIDPLTGLPVEGRMAFGPHAIRDILATHIVRTATDEGRWERAANLLQTSVAMVKARYAFEKTLERAAKSDPIFDQQQAGFDRRLVLGLAR</sequence>
<dbReference type="OrthoDB" id="7437883at2"/>
<organism evidence="3 4">
    <name type="scientific">Qipengyuania pelagi</name>
    <dbReference type="NCBI Taxonomy" id="994320"/>
    <lineage>
        <taxon>Bacteria</taxon>
        <taxon>Pseudomonadati</taxon>
        <taxon>Pseudomonadota</taxon>
        <taxon>Alphaproteobacteria</taxon>
        <taxon>Sphingomonadales</taxon>
        <taxon>Erythrobacteraceae</taxon>
        <taxon>Qipengyuania</taxon>
    </lineage>
</organism>
<dbReference type="EMBL" id="WTYD01000001">
    <property type="protein sequence ID" value="MXO52431.1"/>
    <property type="molecule type" value="Genomic_DNA"/>
</dbReference>
<accession>A0A844Y361</accession>
<reference evidence="3 4" key="1">
    <citation type="submission" date="2019-12" db="EMBL/GenBank/DDBJ databases">
        <title>Genomic-based taxomic classification of the family Erythrobacteraceae.</title>
        <authorList>
            <person name="Xu L."/>
        </authorList>
    </citation>
    <scope>NUCLEOTIDE SEQUENCE [LARGE SCALE GENOMIC DNA]</scope>
    <source>
        <strain evidence="3 4">JCM 17468</strain>
    </source>
</reference>
<evidence type="ECO:0000313" key="4">
    <source>
        <dbReference type="Proteomes" id="UP000430272"/>
    </source>
</evidence>
<dbReference type="InterPro" id="IPR011010">
    <property type="entry name" value="DNA_brk_join_enz"/>
</dbReference>